<sequence>MVLNFQELKEQQLSEVNGGGARGLAWADAVSGKHRGMYHDFYSGFFDGLFH</sequence>
<comment type="caution">
    <text evidence="1">The sequence shown here is derived from an EMBL/GenBank/DDBJ whole genome shotgun (WGS) entry which is preliminary data.</text>
</comment>
<dbReference type="NCBIfam" id="TIGR03949">
    <property type="entry name" value="bact_IIb_cerein"/>
    <property type="match status" value="1"/>
</dbReference>
<dbReference type="RefSeq" id="WP_338344481.1">
    <property type="nucleotide sequence ID" value="NZ_CAUZLT010000008.1"/>
</dbReference>
<dbReference type="Proteomes" id="UP001314262">
    <property type="component" value="Unassembled WGS sequence"/>
</dbReference>
<proteinExistence type="predicted"/>
<protein>
    <submittedName>
        <fullName evidence="1">Uncharacterized protein</fullName>
    </submittedName>
</protein>
<dbReference type="InterPro" id="IPR023991">
    <property type="entry name" value="Bacteriocin_IIb_lactobn/cerein"/>
</dbReference>
<gene>
    <name evidence="1" type="ORF">R53137_KAKDMLNK_01582</name>
</gene>
<dbReference type="EMBL" id="CAUZLT010000008">
    <property type="protein sequence ID" value="CAK1254608.1"/>
    <property type="molecule type" value="Genomic_DNA"/>
</dbReference>
<organism evidence="1 2">
    <name type="scientific">Fructobacillus tropaeoli</name>
    <dbReference type="NCBI Taxonomy" id="709323"/>
    <lineage>
        <taxon>Bacteria</taxon>
        <taxon>Bacillati</taxon>
        <taxon>Bacillota</taxon>
        <taxon>Bacilli</taxon>
        <taxon>Lactobacillales</taxon>
        <taxon>Lactobacillaceae</taxon>
        <taxon>Fructobacillus</taxon>
    </lineage>
</organism>
<accession>A0ABN9Z3T2</accession>
<evidence type="ECO:0000313" key="1">
    <source>
        <dbReference type="EMBL" id="CAK1254608.1"/>
    </source>
</evidence>
<keyword evidence="2" id="KW-1185">Reference proteome</keyword>
<evidence type="ECO:0000313" key="2">
    <source>
        <dbReference type="Proteomes" id="UP001314262"/>
    </source>
</evidence>
<name>A0ABN9Z3T2_9LACO</name>
<reference evidence="1 2" key="1">
    <citation type="submission" date="2023-10" db="EMBL/GenBank/DDBJ databases">
        <authorList>
            <person name="Botero Cardona J."/>
        </authorList>
    </citation>
    <scope>NUCLEOTIDE SEQUENCE [LARGE SCALE GENOMIC DNA]</scope>
    <source>
        <strain evidence="1 2">R-53137</strain>
    </source>
</reference>